<keyword evidence="2 3" id="KW-0378">Hydrolase</keyword>
<dbReference type="PROSITE" id="PS51462">
    <property type="entry name" value="NUDIX"/>
    <property type="match status" value="1"/>
</dbReference>
<organism evidence="5 6">
    <name type="scientific">Ktedonobacter robiniae</name>
    <dbReference type="NCBI Taxonomy" id="2778365"/>
    <lineage>
        <taxon>Bacteria</taxon>
        <taxon>Bacillati</taxon>
        <taxon>Chloroflexota</taxon>
        <taxon>Ktedonobacteria</taxon>
        <taxon>Ktedonobacterales</taxon>
        <taxon>Ktedonobacteraceae</taxon>
        <taxon>Ktedonobacter</taxon>
    </lineage>
</organism>
<dbReference type="InterPro" id="IPR020084">
    <property type="entry name" value="NUDIX_hydrolase_CS"/>
</dbReference>
<evidence type="ECO:0000259" key="4">
    <source>
        <dbReference type="PROSITE" id="PS51462"/>
    </source>
</evidence>
<gene>
    <name evidence="5" type="ORF">KSB_66080</name>
</gene>
<reference evidence="5 6" key="1">
    <citation type="journal article" date="2021" name="Int. J. Syst. Evol. Microbiol.">
        <title>Reticulibacter mediterranei gen. nov., sp. nov., within the new family Reticulibacteraceae fam. nov., and Ktedonospora formicarum gen. nov., sp. nov., Ktedonobacter robiniae sp. nov., Dictyobacter formicarum sp. nov. and Dictyobacter arantiisoli sp. nov., belonging to the class Ktedonobacteria.</title>
        <authorList>
            <person name="Yabe S."/>
            <person name="Zheng Y."/>
            <person name="Wang C.M."/>
            <person name="Sakai Y."/>
            <person name="Abe K."/>
            <person name="Yokota A."/>
            <person name="Donadio S."/>
            <person name="Cavaletti L."/>
            <person name="Monciardini P."/>
        </authorList>
    </citation>
    <scope>NUCLEOTIDE SEQUENCE [LARGE SCALE GENOMIC DNA]</scope>
    <source>
        <strain evidence="5 6">SOSP1-30</strain>
    </source>
</reference>
<dbReference type="InterPro" id="IPR015797">
    <property type="entry name" value="NUDIX_hydrolase-like_dom_sf"/>
</dbReference>
<keyword evidence="6" id="KW-1185">Reference proteome</keyword>
<comment type="similarity">
    <text evidence="3">Belongs to the Nudix hydrolase family.</text>
</comment>
<protein>
    <submittedName>
        <fullName evidence="5">DNA mismatch repair protein MutT</fullName>
    </submittedName>
</protein>
<evidence type="ECO:0000256" key="3">
    <source>
        <dbReference type="RuleBase" id="RU003476"/>
    </source>
</evidence>
<dbReference type="RefSeq" id="WP_201374401.1">
    <property type="nucleotide sequence ID" value="NZ_BNJG01000002.1"/>
</dbReference>
<evidence type="ECO:0000313" key="6">
    <source>
        <dbReference type="Proteomes" id="UP000654345"/>
    </source>
</evidence>
<dbReference type="SUPFAM" id="SSF55811">
    <property type="entry name" value="Nudix"/>
    <property type="match status" value="1"/>
</dbReference>
<dbReference type="Proteomes" id="UP000654345">
    <property type="component" value="Unassembled WGS sequence"/>
</dbReference>
<dbReference type="InterPro" id="IPR000086">
    <property type="entry name" value="NUDIX_hydrolase_dom"/>
</dbReference>
<dbReference type="CDD" id="cd02883">
    <property type="entry name" value="NUDIX_Hydrolase"/>
    <property type="match status" value="1"/>
</dbReference>
<dbReference type="InterPro" id="IPR020476">
    <property type="entry name" value="Nudix_hydrolase"/>
</dbReference>
<dbReference type="EMBL" id="BNJG01000002">
    <property type="protein sequence ID" value="GHO58133.1"/>
    <property type="molecule type" value="Genomic_DNA"/>
</dbReference>
<evidence type="ECO:0000313" key="5">
    <source>
        <dbReference type="EMBL" id="GHO58133.1"/>
    </source>
</evidence>
<feature type="domain" description="Nudix hydrolase" evidence="4">
    <location>
        <begin position="1"/>
        <end position="133"/>
    </location>
</feature>
<dbReference type="PROSITE" id="PS00893">
    <property type="entry name" value="NUDIX_BOX"/>
    <property type="match status" value="1"/>
</dbReference>
<name>A0ABQ3UZN7_9CHLR</name>
<evidence type="ECO:0000256" key="1">
    <source>
        <dbReference type="ARBA" id="ARBA00001946"/>
    </source>
</evidence>
<dbReference type="PANTHER" id="PTHR43046:SF14">
    <property type="entry name" value="MUTT_NUDIX FAMILY PROTEIN"/>
    <property type="match status" value="1"/>
</dbReference>
<comment type="caution">
    <text evidence="5">The sequence shown here is derived from an EMBL/GenBank/DDBJ whole genome shotgun (WGS) entry which is preliminary data.</text>
</comment>
<proteinExistence type="inferred from homology"/>
<dbReference type="Gene3D" id="3.90.79.10">
    <property type="entry name" value="Nucleoside Triphosphate Pyrophosphohydrolase"/>
    <property type="match status" value="1"/>
</dbReference>
<accession>A0ABQ3UZN7</accession>
<dbReference type="Pfam" id="PF00293">
    <property type="entry name" value="NUDIX"/>
    <property type="match status" value="1"/>
</dbReference>
<dbReference type="PANTHER" id="PTHR43046">
    <property type="entry name" value="GDP-MANNOSE MANNOSYL HYDROLASE"/>
    <property type="match status" value="1"/>
</dbReference>
<sequence>MSRQNTVLALVRSQGKFLLVKHHGPEESAWWLPGGVVEPGETLLEALLREMLEETGLHITGQPYLAFVVELQRETGQGLQEAGFGFHFACEVSGQFQFADPDGLVQSAHWVDEAEVVPLLSAQIWYDCEPLRRWLSGEAGAGAVYTTRIK</sequence>
<evidence type="ECO:0000256" key="2">
    <source>
        <dbReference type="ARBA" id="ARBA00022801"/>
    </source>
</evidence>
<comment type="cofactor">
    <cofactor evidence="1">
        <name>Mg(2+)</name>
        <dbReference type="ChEBI" id="CHEBI:18420"/>
    </cofactor>
</comment>
<dbReference type="PRINTS" id="PR00502">
    <property type="entry name" value="NUDIXFAMILY"/>
</dbReference>